<dbReference type="InterPro" id="IPR011990">
    <property type="entry name" value="TPR-like_helical_dom_sf"/>
</dbReference>
<dbReference type="PROSITE" id="PS51375">
    <property type="entry name" value="PPR"/>
    <property type="match status" value="2"/>
</dbReference>
<dbReference type="STRING" id="4540.A0A3L6RIF0"/>
<dbReference type="EMBL" id="PQIB02000008">
    <property type="protein sequence ID" value="RLN04173.1"/>
    <property type="molecule type" value="Genomic_DNA"/>
</dbReference>
<comment type="caution">
    <text evidence="4">The sequence shown here is derived from an EMBL/GenBank/DDBJ whole genome shotgun (WGS) entry which is preliminary data.</text>
</comment>
<name>A0A3L6RIF0_PANMI</name>
<dbReference type="Pfam" id="PF01535">
    <property type="entry name" value="PPR"/>
    <property type="match status" value="1"/>
</dbReference>
<evidence type="ECO:0000313" key="4">
    <source>
        <dbReference type="EMBL" id="RLN04173.1"/>
    </source>
</evidence>
<dbReference type="InterPro" id="IPR002885">
    <property type="entry name" value="PPR_rpt"/>
</dbReference>
<dbReference type="PANTHER" id="PTHR47926:SF344">
    <property type="entry name" value="OS07G0636900 PROTEIN"/>
    <property type="match status" value="1"/>
</dbReference>
<protein>
    <submittedName>
        <fullName evidence="4">Pentatricopeptide repeat-containing protein</fullName>
    </submittedName>
</protein>
<dbReference type="GO" id="GO:0003723">
    <property type="term" value="F:RNA binding"/>
    <property type="evidence" value="ECO:0007669"/>
    <property type="project" value="InterPro"/>
</dbReference>
<proteinExistence type="predicted"/>
<evidence type="ECO:0000256" key="1">
    <source>
        <dbReference type="ARBA" id="ARBA00022737"/>
    </source>
</evidence>
<evidence type="ECO:0000256" key="3">
    <source>
        <dbReference type="PROSITE-ProRule" id="PRU00708"/>
    </source>
</evidence>
<dbReference type="AlphaFoldDB" id="A0A3L6RIF0"/>
<dbReference type="NCBIfam" id="TIGR00756">
    <property type="entry name" value="PPR"/>
    <property type="match status" value="2"/>
</dbReference>
<dbReference type="Gene3D" id="1.25.40.10">
    <property type="entry name" value="Tetratricopeptide repeat domain"/>
    <property type="match status" value="2"/>
</dbReference>
<feature type="repeat" description="PPR" evidence="3">
    <location>
        <begin position="75"/>
        <end position="109"/>
    </location>
</feature>
<keyword evidence="2" id="KW-0809">Transit peptide</keyword>
<keyword evidence="1" id="KW-0677">Repeat</keyword>
<sequence length="240" mass="26008">MLARGVPPDHLILPPVLRSCALTGTAGFMASSHALAVKLGTQDNLFVASAVVLCYAGLSNLADERRLFDGMCEQNAVLWTSMLSVYAHRGEPDAALRFFGGMVAAGMELDAVVMVSLLLACGQLGWRCHGRSVHAGCVRRFLGMPLLFGNALVDLVDMYVKCGDFMFAERMFAGMPRRDVISWSAVILGYGLNGRSDVALGLFDRMATEGIQPNSVTFLGHCQLVHIQAWWTKHTVSSRG</sequence>
<keyword evidence="5" id="KW-1185">Reference proteome</keyword>
<evidence type="ECO:0000256" key="2">
    <source>
        <dbReference type="ARBA" id="ARBA00022946"/>
    </source>
</evidence>
<dbReference type="Pfam" id="PF13041">
    <property type="entry name" value="PPR_2"/>
    <property type="match status" value="1"/>
</dbReference>
<reference evidence="5" key="1">
    <citation type="journal article" date="2019" name="Nat. Commun.">
        <title>The genome of broomcorn millet.</title>
        <authorList>
            <person name="Zou C."/>
            <person name="Miki D."/>
            <person name="Li D."/>
            <person name="Tang Q."/>
            <person name="Xiao L."/>
            <person name="Rajput S."/>
            <person name="Deng P."/>
            <person name="Jia W."/>
            <person name="Huang R."/>
            <person name="Zhang M."/>
            <person name="Sun Y."/>
            <person name="Hu J."/>
            <person name="Fu X."/>
            <person name="Schnable P.S."/>
            <person name="Li F."/>
            <person name="Zhang H."/>
            <person name="Feng B."/>
            <person name="Zhu X."/>
            <person name="Liu R."/>
            <person name="Schnable J.C."/>
            <person name="Zhu J.-K."/>
            <person name="Zhang H."/>
        </authorList>
    </citation>
    <scope>NUCLEOTIDE SEQUENCE [LARGE SCALE GENOMIC DNA]</scope>
</reference>
<dbReference type="InterPro" id="IPR046960">
    <property type="entry name" value="PPR_At4g14850-like_plant"/>
</dbReference>
<accession>A0A3L6RIF0</accession>
<dbReference type="GO" id="GO:0009451">
    <property type="term" value="P:RNA modification"/>
    <property type="evidence" value="ECO:0007669"/>
    <property type="project" value="InterPro"/>
</dbReference>
<feature type="repeat" description="PPR" evidence="3">
    <location>
        <begin position="179"/>
        <end position="213"/>
    </location>
</feature>
<dbReference type="FunFam" id="1.25.40.10:FF:001135">
    <property type="entry name" value="Pentatricopeptide repeat-containing protein"/>
    <property type="match status" value="1"/>
</dbReference>
<organism evidence="4 5">
    <name type="scientific">Panicum miliaceum</name>
    <name type="common">Proso millet</name>
    <name type="synonym">Broomcorn millet</name>
    <dbReference type="NCBI Taxonomy" id="4540"/>
    <lineage>
        <taxon>Eukaryota</taxon>
        <taxon>Viridiplantae</taxon>
        <taxon>Streptophyta</taxon>
        <taxon>Embryophyta</taxon>
        <taxon>Tracheophyta</taxon>
        <taxon>Spermatophyta</taxon>
        <taxon>Magnoliopsida</taxon>
        <taxon>Liliopsida</taxon>
        <taxon>Poales</taxon>
        <taxon>Poaceae</taxon>
        <taxon>PACMAD clade</taxon>
        <taxon>Panicoideae</taxon>
        <taxon>Panicodae</taxon>
        <taxon>Paniceae</taxon>
        <taxon>Panicinae</taxon>
        <taxon>Panicum</taxon>
        <taxon>Panicum sect. Panicum</taxon>
    </lineage>
</organism>
<evidence type="ECO:0000313" key="5">
    <source>
        <dbReference type="Proteomes" id="UP000275267"/>
    </source>
</evidence>
<dbReference type="PANTHER" id="PTHR47926">
    <property type="entry name" value="PENTATRICOPEPTIDE REPEAT-CONTAINING PROTEIN"/>
    <property type="match status" value="1"/>
</dbReference>
<gene>
    <name evidence="4" type="ORF">C2845_PM13G04270</name>
</gene>
<dbReference type="OrthoDB" id="185373at2759"/>
<dbReference type="Proteomes" id="UP000275267">
    <property type="component" value="Unassembled WGS sequence"/>
</dbReference>